<proteinExistence type="predicted"/>
<keyword evidence="3" id="KW-1185">Reference proteome</keyword>
<dbReference type="GO" id="GO:0003677">
    <property type="term" value="F:DNA binding"/>
    <property type="evidence" value="ECO:0007669"/>
    <property type="project" value="InterPro"/>
</dbReference>
<accession>A0A443YXX5</accession>
<comment type="caution">
    <text evidence="2">The sequence shown here is derived from an EMBL/GenBank/DDBJ whole genome shotgun (WGS) entry which is preliminary data.</text>
</comment>
<dbReference type="GO" id="GO:0006310">
    <property type="term" value="P:DNA recombination"/>
    <property type="evidence" value="ECO:0007669"/>
    <property type="project" value="UniProtKB-KW"/>
</dbReference>
<dbReference type="InterPro" id="IPR011010">
    <property type="entry name" value="DNA_brk_join_enz"/>
</dbReference>
<dbReference type="Gene3D" id="1.10.443.10">
    <property type="entry name" value="Intergrase catalytic core"/>
    <property type="match status" value="1"/>
</dbReference>
<organism evidence="2 3">
    <name type="scientific">Pseudidiomarina gelatinasegens</name>
    <dbReference type="NCBI Taxonomy" id="2487740"/>
    <lineage>
        <taxon>Bacteria</taxon>
        <taxon>Pseudomonadati</taxon>
        <taxon>Pseudomonadota</taxon>
        <taxon>Gammaproteobacteria</taxon>
        <taxon>Alteromonadales</taxon>
        <taxon>Idiomarinaceae</taxon>
        <taxon>Pseudidiomarina</taxon>
    </lineage>
</organism>
<dbReference type="GO" id="GO:0015074">
    <property type="term" value="P:DNA integration"/>
    <property type="evidence" value="ECO:0007669"/>
    <property type="project" value="InterPro"/>
</dbReference>
<dbReference type="SUPFAM" id="SSF56349">
    <property type="entry name" value="DNA breaking-rejoining enzymes"/>
    <property type="match status" value="1"/>
</dbReference>
<protein>
    <recommendedName>
        <fullName evidence="4">Site-specific integrase</fullName>
    </recommendedName>
</protein>
<dbReference type="RefSeq" id="WP_128353053.1">
    <property type="nucleotide sequence ID" value="NZ_RSFE01000010.1"/>
</dbReference>
<evidence type="ECO:0000313" key="2">
    <source>
        <dbReference type="EMBL" id="RWU08865.1"/>
    </source>
</evidence>
<evidence type="ECO:0000313" key="3">
    <source>
        <dbReference type="Proteomes" id="UP000288789"/>
    </source>
</evidence>
<dbReference type="EMBL" id="RSFE01000010">
    <property type="protein sequence ID" value="RWU08865.1"/>
    <property type="molecule type" value="Genomic_DNA"/>
</dbReference>
<name>A0A443YXX5_9GAMM</name>
<gene>
    <name evidence="2" type="ORF">EGC76_10995</name>
</gene>
<dbReference type="Proteomes" id="UP000288789">
    <property type="component" value="Unassembled WGS sequence"/>
</dbReference>
<dbReference type="AlphaFoldDB" id="A0A443YXX5"/>
<dbReference type="InterPro" id="IPR013762">
    <property type="entry name" value="Integrase-like_cat_sf"/>
</dbReference>
<evidence type="ECO:0008006" key="4">
    <source>
        <dbReference type="Google" id="ProtNLM"/>
    </source>
</evidence>
<sequence length="710" mass="81103">MDISLVLPDDFAPDNAPTREDVISLFINQKWEELDRVIVCTNKFGEVTARFGDEIWDCSAYAADQGTDRNQRAFIFSYLKQSELLLRQVKLIIYGWLFEQGHNTGARCKLSTLTSRFNTGVKKILLVLEDKNISDISSLNDPDTWRFVEEYLHKGQYSKRTLELAFTGLRSIENLNRWLPFEFEIPFDLNRNLAIKLACQTKLESKQTLAIPQSIANVIFGEALKLVEMAWPYCKKLAQLDRDLQSNYDAGRAIVDYKINTGIWKWLSNNSDQVDAAKTYAEEINKATPRKQSEIILQALSDTPLLPVGKKSLDGTWFSQWRSSLQSACFICCGAFTGMRVSELFELRSDSFSTYMFEGQTYHSVRAATHKLAAGKKTEEWLASPVVEKAIDLATALSSSSREQLLVIAAHTANNGQRDELIKISSNLWLSQHQRKNLPILISRSKWNDRLRKFSMLAGTKVTEASIAETRRLNPRDNGAIDNKIEIGKPWPLITHQFRRTFACFSIRNNLGNSIALKQQFKHVNLRMTEWYGNGAIEARLSDVQFDSELKNILNEVAIESTTNAYFNWFNGSEPLSGSFGKAILAMREDTPTIYSSWESLYRLVKENRLTLHGTLHSYCKNGYDCDMEGIINPAFCVDCKTGGSVIDTEKAKWWQKRHFDLVSYLRNNRSLSLNEYAHCITQVRAAERVMSDFNLSYESYQHPIEVIDL</sequence>
<reference evidence="2 3" key="1">
    <citation type="submission" date="2018-12" db="EMBL/GenBank/DDBJ databases">
        <authorList>
            <person name="Li A."/>
            <person name="Zhang M."/>
            <person name="Zhu H."/>
        </authorList>
    </citation>
    <scope>NUCLEOTIDE SEQUENCE [LARGE SCALE GENOMIC DNA]</scope>
    <source>
        <strain evidence="2 3">R04H25</strain>
    </source>
</reference>
<keyword evidence="1" id="KW-0233">DNA recombination</keyword>
<dbReference type="OrthoDB" id="8768428at2"/>
<evidence type="ECO:0000256" key="1">
    <source>
        <dbReference type="ARBA" id="ARBA00023172"/>
    </source>
</evidence>